<evidence type="ECO:0000313" key="3">
    <source>
        <dbReference type="Proteomes" id="UP000283805"/>
    </source>
</evidence>
<dbReference type="AlphaFoldDB" id="A0A419WJU2"/>
<keyword evidence="1" id="KW-0812">Transmembrane</keyword>
<dbReference type="RefSeq" id="WP_120244986.1">
    <property type="nucleotide sequence ID" value="NZ_RAPO01000002.1"/>
</dbReference>
<name>A0A419WJU2_9EURY</name>
<dbReference type="EMBL" id="RAPO01000002">
    <property type="protein sequence ID" value="RKD95750.1"/>
    <property type="molecule type" value="Genomic_DNA"/>
</dbReference>
<proteinExistence type="predicted"/>
<comment type="caution">
    <text evidence="2">The sequence shown here is derived from an EMBL/GenBank/DDBJ whole genome shotgun (WGS) entry which is preliminary data.</text>
</comment>
<organism evidence="2 3">
    <name type="scientific">Halopiger aswanensis</name>
    <dbReference type="NCBI Taxonomy" id="148449"/>
    <lineage>
        <taxon>Archaea</taxon>
        <taxon>Methanobacteriati</taxon>
        <taxon>Methanobacteriota</taxon>
        <taxon>Stenosarchaea group</taxon>
        <taxon>Halobacteria</taxon>
        <taxon>Halobacteriales</taxon>
        <taxon>Natrialbaceae</taxon>
        <taxon>Halopiger</taxon>
    </lineage>
</organism>
<protein>
    <submittedName>
        <fullName evidence="2">Uncharacterized protein</fullName>
    </submittedName>
</protein>
<reference evidence="2 3" key="1">
    <citation type="submission" date="2018-09" db="EMBL/GenBank/DDBJ databases">
        <title>Genomic Encyclopedia of Archaeal and Bacterial Type Strains, Phase II (KMG-II): from individual species to whole genera.</title>
        <authorList>
            <person name="Goeker M."/>
        </authorList>
    </citation>
    <scope>NUCLEOTIDE SEQUENCE [LARGE SCALE GENOMIC DNA]</scope>
    <source>
        <strain evidence="2 3">DSM 13151</strain>
    </source>
</reference>
<dbReference type="OrthoDB" id="380895at2157"/>
<keyword evidence="3" id="KW-1185">Reference proteome</keyword>
<feature type="transmembrane region" description="Helical" evidence="1">
    <location>
        <begin position="12"/>
        <end position="34"/>
    </location>
</feature>
<feature type="transmembrane region" description="Helical" evidence="1">
    <location>
        <begin position="54"/>
        <end position="75"/>
    </location>
</feature>
<evidence type="ECO:0000256" key="1">
    <source>
        <dbReference type="SAM" id="Phobius"/>
    </source>
</evidence>
<dbReference type="Proteomes" id="UP000283805">
    <property type="component" value="Unassembled WGS sequence"/>
</dbReference>
<keyword evidence="1" id="KW-0472">Membrane</keyword>
<evidence type="ECO:0000313" key="2">
    <source>
        <dbReference type="EMBL" id="RKD95750.1"/>
    </source>
</evidence>
<accession>A0A419WJU2</accession>
<gene>
    <name evidence="2" type="ORF">ATJ93_2612</name>
</gene>
<keyword evidence="1" id="KW-1133">Transmembrane helix</keyword>
<sequence>MLRSIVGAFVDVLFGRLLLLLVLGIPAFAVVALLAGGTDLLVSIGLSRSVAGTITAGLATVGSIAGLAAFGYYAIDW</sequence>